<organism evidence="5 6">
    <name type="scientific">Dunaliella salina</name>
    <name type="common">Green alga</name>
    <name type="synonym">Protococcus salinus</name>
    <dbReference type="NCBI Taxonomy" id="3046"/>
    <lineage>
        <taxon>Eukaryota</taxon>
        <taxon>Viridiplantae</taxon>
        <taxon>Chlorophyta</taxon>
        <taxon>core chlorophytes</taxon>
        <taxon>Chlorophyceae</taxon>
        <taxon>CS clade</taxon>
        <taxon>Chlamydomonadales</taxon>
        <taxon>Dunaliellaceae</taxon>
        <taxon>Dunaliella</taxon>
    </lineage>
</organism>
<evidence type="ECO:0000313" key="6">
    <source>
        <dbReference type="Proteomes" id="UP000815325"/>
    </source>
</evidence>
<evidence type="ECO:0000256" key="2">
    <source>
        <dbReference type="ARBA" id="ARBA00022737"/>
    </source>
</evidence>
<keyword evidence="6" id="KW-1185">Reference proteome</keyword>
<feature type="region of interest" description="Disordered" evidence="4">
    <location>
        <begin position="328"/>
        <end position="433"/>
    </location>
</feature>
<comment type="similarity">
    <text evidence="1">Belongs to the annexin family.</text>
</comment>
<proteinExistence type="inferred from homology"/>
<feature type="compositionally biased region" description="Low complexity" evidence="4">
    <location>
        <begin position="400"/>
        <end position="414"/>
    </location>
</feature>
<feature type="compositionally biased region" description="Polar residues" evidence="4">
    <location>
        <begin position="332"/>
        <end position="342"/>
    </location>
</feature>
<dbReference type="Pfam" id="PF00191">
    <property type="entry name" value="Annexin"/>
    <property type="match status" value="1"/>
</dbReference>
<comment type="caution">
    <text evidence="5">The sequence shown here is derived from an EMBL/GenBank/DDBJ whole genome shotgun (WGS) entry which is preliminary data.</text>
</comment>
<feature type="compositionally biased region" description="Polar residues" evidence="4">
    <location>
        <begin position="363"/>
        <end position="381"/>
    </location>
</feature>
<dbReference type="InterPro" id="IPR018502">
    <property type="entry name" value="Annexin_repeat"/>
</dbReference>
<dbReference type="Gene3D" id="1.10.220.10">
    <property type="entry name" value="Annexin"/>
    <property type="match status" value="4"/>
</dbReference>
<name>A0ABQ7G9U2_DUNSA</name>
<dbReference type="Proteomes" id="UP000815325">
    <property type="component" value="Unassembled WGS sequence"/>
</dbReference>
<evidence type="ECO:0000256" key="4">
    <source>
        <dbReference type="SAM" id="MobiDB-lite"/>
    </source>
</evidence>
<protein>
    <recommendedName>
        <fullName evidence="7">Annexin</fullName>
    </recommendedName>
</protein>
<evidence type="ECO:0000256" key="3">
    <source>
        <dbReference type="ARBA" id="ARBA00023216"/>
    </source>
</evidence>
<evidence type="ECO:0008006" key="7">
    <source>
        <dbReference type="Google" id="ProtNLM"/>
    </source>
</evidence>
<dbReference type="PANTHER" id="PTHR10502:SF102">
    <property type="entry name" value="ANNEXIN B11"/>
    <property type="match status" value="1"/>
</dbReference>
<sequence>MPGRFEPEHEAYLLRKATSSSWSTDHKLLIQVIAENERTNDQMQELRRAFLKKFKKCPIETVQGATNLPHQLKYSWALVATLLTREEFAALSLYRAVPSLARDERGMIQILAHSTNEELEHIKKTFMRMYSKTLGHEMMDNFRHGDEREFFLALINAHRNHVDVAAAQDEIDQDVEGLYTASQGGWSSSWLVKTSGFVHIITKHDNEYVAALNQAYAHAYGETLQRAMEKKIPHSALTKGISAMVMDRAEYFASELNRAISGVVTDSDTLTRIIATQRHTMPDICHSYMTKYGVSLRWHLEQQHAIKGTQYGKVLLSLLKVAEATGQGVPKWSSTPQDSAQPSVWPPTPQDSAQPSVRPPTPQDSVQPSVRPTPQDSVQPSEQPPTPQDSAQPSKQPPTLVLSESLSESLDSPSCMPSPGTLLPMPLILPQKL</sequence>
<evidence type="ECO:0000313" key="5">
    <source>
        <dbReference type="EMBL" id="KAF5831371.1"/>
    </source>
</evidence>
<reference evidence="5" key="1">
    <citation type="submission" date="2017-08" db="EMBL/GenBank/DDBJ databases">
        <authorList>
            <person name="Polle J.E."/>
            <person name="Barry K."/>
            <person name="Cushman J."/>
            <person name="Schmutz J."/>
            <person name="Tran D."/>
            <person name="Hathwaick L.T."/>
            <person name="Yim W.C."/>
            <person name="Jenkins J."/>
            <person name="Mckie-Krisberg Z.M."/>
            <person name="Prochnik S."/>
            <person name="Lindquist E."/>
            <person name="Dockter R.B."/>
            <person name="Adam C."/>
            <person name="Molina H."/>
            <person name="Bunkerborg J."/>
            <person name="Jin E."/>
            <person name="Buchheim M."/>
            <person name="Magnuson J."/>
        </authorList>
    </citation>
    <scope>NUCLEOTIDE SEQUENCE</scope>
    <source>
        <strain evidence="5">CCAP 19/18</strain>
    </source>
</reference>
<dbReference type="PANTHER" id="PTHR10502">
    <property type="entry name" value="ANNEXIN"/>
    <property type="match status" value="1"/>
</dbReference>
<keyword evidence="2" id="KW-0677">Repeat</keyword>
<accession>A0ABQ7G9U2</accession>
<evidence type="ECO:0000256" key="1">
    <source>
        <dbReference type="ARBA" id="ARBA00007831"/>
    </source>
</evidence>
<dbReference type="SUPFAM" id="SSF47874">
    <property type="entry name" value="Annexin"/>
    <property type="match status" value="1"/>
</dbReference>
<keyword evidence="3" id="KW-0041">Annexin</keyword>
<gene>
    <name evidence="5" type="ORF">DUNSADRAFT_13213</name>
</gene>
<dbReference type="EMBL" id="MU069954">
    <property type="protein sequence ID" value="KAF5831371.1"/>
    <property type="molecule type" value="Genomic_DNA"/>
</dbReference>
<dbReference type="PROSITE" id="PS51897">
    <property type="entry name" value="ANNEXIN_2"/>
    <property type="match status" value="2"/>
</dbReference>
<dbReference type="InterPro" id="IPR037104">
    <property type="entry name" value="Annexin_sf"/>
</dbReference>